<dbReference type="AlphaFoldDB" id="W2V1W5"/>
<keyword evidence="2" id="KW-1185">Reference proteome</keyword>
<proteinExistence type="predicted"/>
<evidence type="ECO:0000313" key="1">
    <source>
        <dbReference type="EMBL" id="ETO91647.1"/>
    </source>
</evidence>
<evidence type="ECO:0000313" key="2">
    <source>
        <dbReference type="Proteomes" id="UP000018951"/>
    </source>
</evidence>
<reference evidence="1 2" key="1">
    <citation type="journal article" date="2013" name="PLoS ONE">
        <title>Bacterial endosymbiosis in a chordate host: long-term co-evolution and conservation of secondary metabolism.</title>
        <authorList>
            <person name="Kwan J.C."/>
            <person name="Schmidt E.W."/>
        </authorList>
    </citation>
    <scope>NUCLEOTIDE SEQUENCE [LARGE SCALE GENOMIC DNA]</scope>
    <source>
        <strain evidence="2">L6</strain>
    </source>
</reference>
<dbReference type="Proteomes" id="UP000018951">
    <property type="component" value="Unassembled WGS sequence"/>
</dbReference>
<name>W2V1W5_9RICK</name>
<gene>
    <name evidence="1" type="ORF">P857_817</name>
</gene>
<comment type="caution">
    <text evidence="1">The sequence shown here is derived from an EMBL/GenBank/DDBJ whole genome shotgun (WGS) entry which is preliminary data.</text>
</comment>
<accession>W2V1W5</accession>
<organism evidence="1 2">
    <name type="scientific">Candidatus Xenolissoclinum pacificiensis L6</name>
    <dbReference type="NCBI Taxonomy" id="1401685"/>
    <lineage>
        <taxon>Bacteria</taxon>
        <taxon>Pseudomonadati</taxon>
        <taxon>Pseudomonadota</taxon>
        <taxon>Alphaproteobacteria</taxon>
        <taxon>Rickettsiales</taxon>
        <taxon>Anaplasmataceae</taxon>
        <taxon>Candidatus Xenolissoclinum</taxon>
    </lineage>
</organism>
<dbReference type="EMBL" id="AXCJ01000001">
    <property type="protein sequence ID" value="ETO91647.1"/>
    <property type="molecule type" value="Genomic_DNA"/>
</dbReference>
<sequence length="53" mass="6057">MDIVIKMPDVLLEIQDLYFPAYSECVAYKKNHSSEKPKCLVLHNFAVANQSKS</sequence>
<protein>
    <submittedName>
        <fullName evidence="1">Uncharacterized protein</fullName>
    </submittedName>
</protein>